<organism evidence="1 2">
    <name type="scientific">Malus domestica</name>
    <name type="common">Apple</name>
    <name type="synonym">Pyrus malus</name>
    <dbReference type="NCBI Taxonomy" id="3750"/>
    <lineage>
        <taxon>Eukaryota</taxon>
        <taxon>Viridiplantae</taxon>
        <taxon>Streptophyta</taxon>
        <taxon>Embryophyta</taxon>
        <taxon>Tracheophyta</taxon>
        <taxon>Spermatophyta</taxon>
        <taxon>Magnoliopsida</taxon>
        <taxon>eudicotyledons</taxon>
        <taxon>Gunneridae</taxon>
        <taxon>Pentapetalae</taxon>
        <taxon>rosids</taxon>
        <taxon>fabids</taxon>
        <taxon>Rosales</taxon>
        <taxon>Rosaceae</taxon>
        <taxon>Amygdaloideae</taxon>
        <taxon>Maleae</taxon>
        <taxon>Malus</taxon>
    </lineage>
</organism>
<dbReference type="AlphaFoldDB" id="A0A498IXJ0"/>
<dbReference type="STRING" id="3750.A0A498IXJ0"/>
<sequence>MAMLLEDILKSVELWLKLIKKPQPYVDPHLDPVLLVPGIAGSVLNAVDEESGAEERVWVRILSADYTFRTKLWSRFDPSTGKTESMDPKARIVVPEGRYGLQAIDALDPDMVIGQEGVYYFHDMIVELTKWGFQEGKTLFGFGYDFRQSNRLQETLDRLAAKLEAVYEASGGKKITIITHSMGGLLVKCFMCLHSDVFEKYVNKWIAIAAPFQGAPGYVTSTFLNGMSFVDGWEQNFFISKWSMHQLLIECPSIYELMACLDFQWEHPPLLEMWRGRPDGDGKSQIMLESYPLVESVQIFKEALANNTVNHNGEDIPLPFNMEILKWANETRKIISQAKLPPQVKFYNIYGMNLETPHSVCYGNEGTPVTDLQQLRYFQPNYVCVDGDGTVPVESAKADGLNAAARVGVPGEHRGILCEHHVFRILKHWLKADHDPYYNPVNDYVILPTAFEMEKHKEKGLEVTSLKEEWEIISECQDADHKNSHSAAADEKPVVSSISVSEVGAEACATLTVHPRSEGKQHVELNALSVSVDA</sequence>
<dbReference type="Pfam" id="PF02450">
    <property type="entry name" value="LCAT"/>
    <property type="match status" value="1"/>
</dbReference>
<accession>A0A498IXJ0</accession>
<dbReference type="InterPro" id="IPR029058">
    <property type="entry name" value="AB_hydrolase_fold"/>
</dbReference>
<dbReference type="Gene3D" id="3.40.50.1820">
    <property type="entry name" value="alpha/beta hydrolase"/>
    <property type="match status" value="1"/>
</dbReference>
<dbReference type="Proteomes" id="UP000290289">
    <property type="component" value="Chromosome 10"/>
</dbReference>
<evidence type="ECO:0008006" key="3">
    <source>
        <dbReference type="Google" id="ProtNLM"/>
    </source>
</evidence>
<dbReference type="SUPFAM" id="SSF53474">
    <property type="entry name" value="alpha/beta-Hydrolases"/>
    <property type="match status" value="1"/>
</dbReference>
<dbReference type="GO" id="GO:0008374">
    <property type="term" value="F:O-acyltransferase activity"/>
    <property type="evidence" value="ECO:0007669"/>
    <property type="project" value="InterPro"/>
</dbReference>
<dbReference type="PANTHER" id="PTHR11440">
    <property type="entry name" value="LECITHIN-CHOLESTEROL ACYLTRANSFERASE-RELATED"/>
    <property type="match status" value="1"/>
</dbReference>
<dbReference type="InterPro" id="IPR003386">
    <property type="entry name" value="LACT/PDAT_acylTrfase"/>
</dbReference>
<proteinExistence type="predicted"/>
<protein>
    <recommendedName>
        <fullName evidence="3">Lecithin-cholesterol acyltransferase-like 4</fullName>
    </recommendedName>
</protein>
<reference evidence="1 2" key="1">
    <citation type="submission" date="2018-10" db="EMBL/GenBank/DDBJ databases">
        <title>A high-quality apple genome assembly.</title>
        <authorList>
            <person name="Hu J."/>
        </authorList>
    </citation>
    <scope>NUCLEOTIDE SEQUENCE [LARGE SCALE GENOMIC DNA]</scope>
    <source>
        <strain evidence="2">cv. HFTH1</strain>
        <tissue evidence="1">Young leaf</tissue>
    </source>
</reference>
<dbReference type="GO" id="GO:0006629">
    <property type="term" value="P:lipid metabolic process"/>
    <property type="evidence" value="ECO:0007669"/>
    <property type="project" value="InterPro"/>
</dbReference>
<evidence type="ECO:0000313" key="2">
    <source>
        <dbReference type="Proteomes" id="UP000290289"/>
    </source>
</evidence>
<gene>
    <name evidence="1" type="ORF">DVH24_022097</name>
</gene>
<comment type="caution">
    <text evidence="1">The sequence shown here is derived from an EMBL/GenBank/DDBJ whole genome shotgun (WGS) entry which is preliminary data.</text>
</comment>
<dbReference type="EMBL" id="RDQH01000336">
    <property type="protein sequence ID" value="RXH86824.1"/>
    <property type="molecule type" value="Genomic_DNA"/>
</dbReference>
<keyword evidence="2" id="KW-1185">Reference proteome</keyword>
<evidence type="ECO:0000313" key="1">
    <source>
        <dbReference type="EMBL" id="RXH86824.1"/>
    </source>
</evidence>
<name>A0A498IXJ0_MALDO</name>